<dbReference type="Proteomes" id="UP000492821">
    <property type="component" value="Unassembled WGS sequence"/>
</dbReference>
<dbReference type="AlphaFoldDB" id="A0A7E4ZZ82"/>
<protein>
    <submittedName>
        <fullName evidence="2">F-box domain-containing protein</fullName>
    </submittedName>
</protein>
<reference evidence="1" key="1">
    <citation type="journal article" date="2013" name="Genetics">
        <title>The draft genome and transcriptome of Panagrellus redivivus are shaped by the harsh demands of a free-living lifestyle.</title>
        <authorList>
            <person name="Srinivasan J."/>
            <person name="Dillman A.R."/>
            <person name="Macchietto M.G."/>
            <person name="Heikkinen L."/>
            <person name="Lakso M."/>
            <person name="Fracchia K.M."/>
            <person name="Antoshechkin I."/>
            <person name="Mortazavi A."/>
            <person name="Wong G."/>
            <person name="Sternberg P.W."/>
        </authorList>
    </citation>
    <scope>NUCLEOTIDE SEQUENCE [LARGE SCALE GENOMIC DNA]</scope>
    <source>
        <strain evidence="1">MT8872</strain>
    </source>
</reference>
<keyword evidence="1" id="KW-1185">Reference proteome</keyword>
<reference evidence="2" key="2">
    <citation type="submission" date="2020-10" db="UniProtKB">
        <authorList>
            <consortium name="WormBaseParasite"/>
        </authorList>
    </citation>
    <scope>IDENTIFICATION</scope>
</reference>
<accession>A0A7E4ZZ82</accession>
<organism evidence="1 2">
    <name type="scientific">Panagrellus redivivus</name>
    <name type="common">Microworm</name>
    <dbReference type="NCBI Taxonomy" id="6233"/>
    <lineage>
        <taxon>Eukaryota</taxon>
        <taxon>Metazoa</taxon>
        <taxon>Ecdysozoa</taxon>
        <taxon>Nematoda</taxon>
        <taxon>Chromadorea</taxon>
        <taxon>Rhabditida</taxon>
        <taxon>Tylenchina</taxon>
        <taxon>Panagrolaimomorpha</taxon>
        <taxon>Panagrolaimoidea</taxon>
        <taxon>Panagrolaimidae</taxon>
        <taxon>Panagrellus</taxon>
    </lineage>
</organism>
<dbReference type="WBParaSite" id="Pan_g4323.t1">
    <property type="protein sequence ID" value="Pan_g4323.t1"/>
    <property type="gene ID" value="Pan_g4323"/>
</dbReference>
<proteinExistence type="predicted"/>
<sequence>MPFPLNLLPYGLRRRLRELASPTEIHALQIAAPHFQYIQPIQKCRRINRVAFCDVNQSQFSITDDDVRPQLHLSPELPLTDNCYYINEAVRMDSIELTADPQLFLDHFRMAPTSMTFCQCYFNNTFFQRFASRIVRPVNSLFILDVRIQSESAEKYAWPAFNSLTKLYFVESEYPHTMSFQIWMEALLQLNCTTLESVNVRFSSISTFKVDKDMFVTFVKAQHCKIHLAFYIHEVEDHEIQEYENKQSVLFDEEHFVHVPEIQTPDVKRKFFSVFANKKEHYHRYVLRNN</sequence>
<evidence type="ECO:0000313" key="2">
    <source>
        <dbReference type="WBParaSite" id="Pan_g4323.t1"/>
    </source>
</evidence>
<evidence type="ECO:0000313" key="1">
    <source>
        <dbReference type="Proteomes" id="UP000492821"/>
    </source>
</evidence>
<name>A0A7E4ZZ82_PANRE</name>